<evidence type="ECO:0000256" key="5">
    <source>
        <dbReference type="ARBA" id="ARBA00022989"/>
    </source>
</evidence>
<feature type="transmembrane region" description="Helical" evidence="7">
    <location>
        <begin position="114"/>
        <end position="135"/>
    </location>
</feature>
<keyword evidence="3" id="KW-1003">Cell membrane</keyword>
<dbReference type="RefSeq" id="WP_145229285.1">
    <property type="nucleotide sequence ID" value="NZ_VIVQ01000002.1"/>
</dbReference>
<feature type="transmembrane region" description="Helical" evidence="7">
    <location>
        <begin position="147"/>
        <end position="176"/>
    </location>
</feature>
<dbReference type="AlphaFoldDB" id="A0A561E461"/>
<keyword evidence="4 7" id="KW-0812">Transmembrane</keyword>
<comment type="caution">
    <text evidence="8">The sequence shown here is derived from an EMBL/GenBank/DDBJ whole genome shotgun (WGS) entry which is preliminary data.</text>
</comment>
<keyword evidence="9" id="KW-1185">Reference proteome</keyword>
<evidence type="ECO:0000313" key="8">
    <source>
        <dbReference type="EMBL" id="TWE10371.1"/>
    </source>
</evidence>
<keyword evidence="6 7" id="KW-0472">Membrane</keyword>
<evidence type="ECO:0000256" key="7">
    <source>
        <dbReference type="SAM" id="Phobius"/>
    </source>
</evidence>
<dbReference type="InterPro" id="IPR052518">
    <property type="entry name" value="CHR_Transporter"/>
</dbReference>
<dbReference type="EMBL" id="VIVQ01000002">
    <property type="protein sequence ID" value="TWE10371.1"/>
    <property type="molecule type" value="Genomic_DNA"/>
</dbReference>
<evidence type="ECO:0000256" key="6">
    <source>
        <dbReference type="ARBA" id="ARBA00023136"/>
    </source>
</evidence>
<reference evidence="8 9" key="1">
    <citation type="submission" date="2019-06" db="EMBL/GenBank/DDBJ databases">
        <title>Sequencing the genomes of 1000 actinobacteria strains.</title>
        <authorList>
            <person name="Klenk H.-P."/>
        </authorList>
    </citation>
    <scope>NUCLEOTIDE SEQUENCE [LARGE SCALE GENOMIC DNA]</scope>
    <source>
        <strain evidence="8 9">DSM 19560</strain>
    </source>
</reference>
<name>A0A561E461_9MICO</name>
<evidence type="ECO:0000256" key="1">
    <source>
        <dbReference type="ARBA" id="ARBA00004651"/>
    </source>
</evidence>
<accession>A0A561E461</accession>
<sequence>MTNEVETPTKGQLFTGFLVLGATGFGGVLPLSRRMIVERRGWLDAAEFAQLLALCQFLPGGNVVNLSVVIGRRFHGRAGAVCAAGGLLAVPTLLVIMAWTVYSAFDTQPLVHAAMWGLAAGASGLVGGVAVRLLLALRAKPQAAVVALAVLAAIWLLGISLPIVLVAGTAVALLMVRPEQSR</sequence>
<dbReference type="InterPro" id="IPR003370">
    <property type="entry name" value="Chromate_transpt"/>
</dbReference>
<dbReference type="OrthoDB" id="8969999at2"/>
<organism evidence="8 9">
    <name type="scientific">Rudaeicoccus suwonensis</name>
    <dbReference type="NCBI Taxonomy" id="657409"/>
    <lineage>
        <taxon>Bacteria</taxon>
        <taxon>Bacillati</taxon>
        <taxon>Actinomycetota</taxon>
        <taxon>Actinomycetes</taxon>
        <taxon>Micrococcales</taxon>
        <taxon>Dermacoccaceae</taxon>
        <taxon>Rudaeicoccus</taxon>
    </lineage>
</organism>
<evidence type="ECO:0000256" key="3">
    <source>
        <dbReference type="ARBA" id="ARBA00022475"/>
    </source>
</evidence>
<dbReference type="PANTHER" id="PTHR43663">
    <property type="entry name" value="CHROMATE TRANSPORT PROTEIN-RELATED"/>
    <property type="match status" value="1"/>
</dbReference>
<feature type="transmembrane region" description="Helical" evidence="7">
    <location>
        <begin position="80"/>
        <end position="102"/>
    </location>
</feature>
<feature type="transmembrane region" description="Helical" evidence="7">
    <location>
        <begin position="12"/>
        <end position="31"/>
    </location>
</feature>
<protein>
    <submittedName>
        <fullName evidence="8">Chromate transporter</fullName>
    </submittedName>
</protein>
<evidence type="ECO:0000256" key="4">
    <source>
        <dbReference type="ARBA" id="ARBA00022692"/>
    </source>
</evidence>
<evidence type="ECO:0000256" key="2">
    <source>
        <dbReference type="ARBA" id="ARBA00005262"/>
    </source>
</evidence>
<dbReference type="PANTHER" id="PTHR43663:SF1">
    <property type="entry name" value="CHROMATE TRANSPORTER"/>
    <property type="match status" value="1"/>
</dbReference>
<keyword evidence="5 7" id="KW-1133">Transmembrane helix</keyword>
<comment type="subcellular location">
    <subcellularLocation>
        <location evidence="1">Cell membrane</location>
        <topology evidence="1">Multi-pass membrane protein</topology>
    </subcellularLocation>
</comment>
<dbReference type="GO" id="GO:0015109">
    <property type="term" value="F:chromate transmembrane transporter activity"/>
    <property type="evidence" value="ECO:0007669"/>
    <property type="project" value="InterPro"/>
</dbReference>
<dbReference type="Proteomes" id="UP000318297">
    <property type="component" value="Unassembled WGS sequence"/>
</dbReference>
<dbReference type="Pfam" id="PF02417">
    <property type="entry name" value="Chromate_transp"/>
    <property type="match status" value="1"/>
</dbReference>
<comment type="similarity">
    <text evidence="2">Belongs to the chromate ion transporter (CHR) (TC 2.A.51) family.</text>
</comment>
<dbReference type="GO" id="GO:0005886">
    <property type="term" value="C:plasma membrane"/>
    <property type="evidence" value="ECO:0007669"/>
    <property type="project" value="UniProtKB-SubCell"/>
</dbReference>
<evidence type="ECO:0000313" key="9">
    <source>
        <dbReference type="Proteomes" id="UP000318297"/>
    </source>
</evidence>
<gene>
    <name evidence="8" type="ORF">BKA23_2731</name>
</gene>
<proteinExistence type="inferred from homology"/>